<dbReference type="Proteomes" id="UP001590950">
    <property type="component" value="Unassembled WGS sequence"/>
</dbReference>
<dbReference type="InterPro" id="IPR036396">
    <property type="entry name" value="Cyt_P450_sf"/>
</dbReference>
<dbReference type="EMBL" id="JBEFKJ010000029">
    <property type="protein sequence ID" value="KAL2038879.1"/>
    <property type="molecule type" value="Genomic_DNA"/>
</dbReference>
<keyword evidence="6" id="KW-0560">Oxidoreductase</keyword>
<evidence type="ECO:0000256" key="5">
    <source>
        <dbReference type="ARBA" id="ARBA00023004"/>
    </source>
</evidence>
<protein>
    <recommendedName>
        <fullName evidence="9">Cytochrome P450</fullName>
    </recommendedName>
</protein>
<comment type="cofactor">
    <cofactor evidence="1">
        <name>heme</name>
        <dbReference type="ChEBI" id="CHEBI:30413"/>
    </cofactor>
</comment>
<evidence type="ECO:0000313" key="8">
    <source>
        <dbReference type="Proteomes" id="UP001590950"/>
    </source>
</evidence>
<keyword evidence="4 6" id="KW-0479">Metal-binding</keyword>
<dbReference type="InterPro" id="IPR017972">
    <property type="entry name" value="Cyt_P450_CS"/>
</dbReference>
<keyword evidence="6" id="KW-0503">Monooxygenase</keyword>
<dbReference type="PANTHER" id="PTHR24304:SF2">
    <property type="entry name" value="24-HYDROXYCHOLESTEROL 7-ALPHA-HYDROXYLASE"/>
    <property type="match status" value="1"/>
</dbReference>
<evidence type="ECO:0000256" key="3">
    <source>
        <dbReference type="ARBA" id="ARBA00022617"/>
    </source>
</evidence>
<dbReference type="InterPro" id="IPR002403">
    <property type="entry name" value="Cyt_P450_E_grp-IV"/>
</dbReference>
<accession>A0ABR3ZYW8</accession>
<evidence type="ECO:0000256" key="1">
    <source>
        <dbReference type="ARBA" id="ARBA00001971"/>
    </source>
</evidence>
<sequence>MPFFGHSLAFFSNSDALLERGLDYTGRTHEIYAIKVWRQKLYIITAPEDVAAAFRNNTSLNFDGHLNELLVNFGFKGEALRLAWYEAKPGESCYLPDDLITPRQKSLNRLTEEVYRQQLLPGEKMDIMCRVFINALDHTLQWNRLDFCTLRHDGDKKQVSLRALCRHTMVDAATRSMFGSHLHAIEPEIVRHMLEFNEFVWMIFFRYPDFLGSPAAAPRWKITKVLETFINIPEKPRSIGASVVHQNHSRCPRDRRNRSAQQGIRSLTDLLGVRTHVSYLRCTLTHYRANSNEYNISFWVLSHLLFEDTLLELVRAETEAAWSSGTLDVKYLCANSPNLDAIFCEALRLNGGAMVSRKVLAPTTISGRVLQPGHSIIIPSRQLHKNEDVWGADVNDFDAFRFAKKKSLARHSSYRPFGGGVTYCPGRVLAKEEVFGFVAIILHRYNIKLAQPGGCQKKQTFPRLDDSTPALGITGPVKSMDVVIEMSVTKPVG</sequence>
<comment type="caution">
    <text evidence="7">The sequence shown here is derived from an EMBL/GenBank/DDBJ whole genome shotgun (WGS) entry which is preliminary data.</text>
</comment>
<comment type="similarity">
    <text evidence="2 6">Belongs to the cytochrome P450 family.</text>
</comment>
<dbReference type="PANTHER" id="PTHR24304">
    <property type="entry name" value="CYTOCHROME P450 FAMILY 7"/>
    <property type="match status" value="1"/>
</dbReference>
<name>A0ABR3ZYW8_9LECA</name>
<dbReference type="Gene3D" id="1.10.630.10">
    <property type="entry name" value="Cytochrome P450"/>
    <property type="match status" value="1"/>
</dbReference>
<organism evidence="7 8">
    <name type="scientific">Stereocaulon virgatum</name>
    <dbReference type="NCBI Taxonomy" id="373712"/>
    <lineage>
        <taxon>Eukaryota</taxon>
        <taxon>Fungi</taxon>
        <taxon>Dikarya</taxon>
        <taxon>Ascomycota</taxon>
        <taxon>Pezizomycotina</taxon>
        <taxon>Lecanoromycetes</taxon>
        <taxon>OSLEUM clade</taxon>
        <taxon>Lecanoromycetidae</taxon>
        <taxon>Lecanorales</taxon>
        <taxon>Lecanorineae</taxon>
        <taxon>Stereocaulaceae</taxon>
        <taxon>Stereocaulon</taxon>
    </lineage>
</organism>
<dbReference type="SUPFAM" id="SSF48264">
    <property type="entry name" value="Cytochrome P450"/>
    <property type="match status" value="1"/>
</dbReference>
<evidence type="ECO:0000256" key="6">
    <source>
        <dbReference type="RuleBase" id="RU000461"/>
    </source>
</evidence>
<keyword evidence="8" id="KW-1185">Reference proteome</keyword>
<proteinExistence type="inferred from homology"/>
<evidence type="ECO:0000313" key="7">
    <source>
        <dbReference type="EMBL" id="KAL2038879.1"/>
    </source>
</evidence>
<keyword evidence="5 6" id="KW-0408">Iron</keyword>
<dbReference type="Pfam" id="PF00067">
    <property type="entry name" value="p450"/>
    <property type="match status" value="1"/>
</dbReference>
<dbReference type="InterPro" id="IPR001128">
    <property type="entry name" value="Cyt_P450"/>
</dbReference>
<evidence type="ECO:0008006" key="9">
    <source>
        <dbReference type="Google" id="ProtNLM"/>
    </source>
</evidence>
<evidence type="ECO:0000256" key="2">
    <source>
        <dbReference type="ARBA" id="ARBA00010617"/>
    </source>
</evidence>
<evidence type="ECO:0000256" key="4">
    <source>
        <dbReference type="ARBA" id="ARBA00022723"/>
    </source>
</evidence>
<reference evidence="7 8" key="1">
    <citation type="submission" date="2024-09" db="EMBL/GenBank/DDBJ databases">
        <title>Rethinking Asexuality: The Enigmatic Case of Functional Sexual Genes in Lepraria (Stereocaulaceae).</title>
        <authorList>
            <person name="Doellman M."/>
            <person name="Sun Y."/>
            <person name="Barcenas-Pena A."/>
            <person name="Lumbsch H.T."/>
            <person name="Grewe F."/>
        </authorList>
    </citation>
    <scope>NUCLEOTIDE SEQUENCE [LARGE SCALE GENOMIC DNA]</scope>
    <source>
        <strain evidence="7 8">Mercado 3170</strain>
    </source>
</reference>
<keyword evidence="3 6" id="KW-0349">Heme</keyword>
<dbReference type="PRINTS" id="PR00465">
    <property type="entry name" value="EP450IV"/>
</dbReference>
<dbReference type="PROSITE" id="PS00086">
    <property type="entry name" value="CYTOCHROME_P450"/>
    <property type="match status" value="1"/>
</dbReference>
<dbReference type="InterPro" id="IPR050529">
    <property type="entry name" value="CYP450_sterol_14alpha_dmase"/>
</dbReference>
<gene>
    <name evidence="7" type="ORF">N7G274_008401</name>
</gene>